<dbReference type="InterPro" id="IPR014729">
    <property type="entry name" value="Rossmann-like_a/b/a_fold"/>
</dbReference>
<dbReference type="CDD" id="cd00805">
    <property type="entry name" value="TyrRS_core"/>
    <property type="match status" value="1"/>
</dbReference>
<accession>A0A1V2L3L2</accession>
<keyword evidence="5 9" id="KW-0648">Protein biosynthesis</keyword>
<dbReference type="InterPro" id="IPR024088">
    <property type="entry name" value="Tyr-tRNA-ligase_bac-type"/>
</dbReference>
<evidence type="ECO:0000313" key="10">
    <source>
        <dbReference type="EMBL" id="ONH66482.1"/>
    </source>
</evidence>
<dbReference type="EMBL" id="MPUK01000007">
    <property type="protein sequence ID" value="ONH66482.1"/>
    <property type="molecule type" value="Genomic_DNA"/>
</dbReference>
<dbReference type="GO" id="GO:0004831">
    <property type="term" value="F:tyrosine-tRNA ligase activity"/>
    <property type="evidence" value="ECO:0007669"/>
    <property type="project" value="UniProtKB-EC"/>
</dbReference>
<dbReference type="GO" id="GO:0005524">
    <property type="term" value="F:ATP binding"/>
    <property type="evidence" value="ECO:0007669"/>
    <property type="project" value="UniProtKB-KW"/>
</dbReference>
<dbReference type="SUPFAM" id="SSF52374">
    <property type="entry name" value="Nucleotidylyl transferase"/>
    <property type="match status" value="1"/>
</dbReference>
<evidence type="ECO:0000256" key="6">
    <source>
        <dbReference type="ARBA" id="ARBA00023146"/>
    </source>
</evidence>
<dbReference type="InterPro" id="IPR002305">
    <property type="entry name" value="aa-tRNA-synth_Ic"/>
</dbReference>
<dbReference type="GO" id="GO:0003723">
    <property type="term" value="F:RNA binding"/>
    <property type="evidence" value="ECO:0007669"/>
    <property type="project" value="InterPro"/>
</dbReference>
<dbReference type="Gene3D" id="3.10.290.10">
    <property type="entry name" value="RNA-binding S4 domain"/>
    <property type="match status" value="1"/>
</dbReference>
<dbReference type="Pfam" id="PF00579">
    <property type="entry name" value="tRNA-synt_1b"/>
    <property type="match status" value="1"/>
</dbReference>
<gene>
    <name evidence="10" type="ORF">BON22_3837</name>
</gene>
<evidence type="ECO:0000256" key="7">
    <source>
        <dbReference type="ARBA" id="ARBA00033323"/>
    </source>
</evidence>
<sequence>MKAVWRATVLPVTHTLTRLSQRRCVGLWHHNLTVDQKALAAELEEPLLAHLRKRGLVAQTTSEDLEELLQKTKVGLYCGADPTARSLHLGNLLPLMILLHFNVRGHDVTGLVGGATGAVGDPSGRTTERTAMEEQTRLNNVEKIKAQMKGFFVSGVRYVKSISMQKIIEEGKIESRNNFEWWKDMTLLEFLATYGRHIRVSQMLARDSVKGRLESENGIGFNEFTYQILQAYDFWYLFRNHNVSIQVGGNDQWGNITAGVDLITRLKGVLNQDKKDKEAQRIAGRASFGLTVPLLTTASGEKFGKSAGNAVFIDSEITPSFDLYQYFIKTPDSEVEKLLKIFTFLPLSQIESIMSMHNQDPAYRNAQRVLANEVTDLIHGVGSGKHAAVVSSILYPLPDQPYPDTSSEMLINSFEKANILKTVDGEKFLDQPFSALVAELHGCSKKEAKKFVSNGAVYIGYDRLRVDPSDSVLLSRDQLIDGKLLLMRIGKSTYHVAQVL</sequence>
<dbReference type="GO" id="GO:0005739">
    <property type="term" value="C:mitochondrion"/>
    <property type="evidence" value="ECO:0007669"/>
    <property type="project" value="TreeGrafter"/>
</dbReference>
<evidence type="ECO:0000256" key="8">
    <source>
        <dbReference type="ARBA" id="ARBA00048248"/>
    </source>
</evidence>
<dbReference type="NCBIfam" id="TIGR00234">
    <property type="entry name" value="tyrS"/>
    <property type="match status" value="1"/>
</dbReference>
<dbReference type="PANTHER" id="PTHR11766:SF0">
    <property type="entry name" value="TYROSINE--TRNA LIGASE, MITOCHONDRIAL"/>
    <property type="match status" value="1"/>
</dbReference>
<evidence type="ECO:0000256" key="2">
    <source>
        <dbReference type="ARBA" id="ARBA00022598"/>
    </source>
</evidence>
<evidence type="ECO:0000313" key="11">
    <source>
        <dbReference type="Proteomes" id="UP000189513"/>
    </source>
</evidence>
<comment type="similarity">
    <text evidence="9">Belongs to the class-I aminoacyl-tRNA synthetase family.</text>
</comment>
<dbReference type="Proteomes" id="UP000189513">
    <property type="component" value="Unassembled WGS sequence"/>
</dbReference>
<dbReference type="EC" id="6.1.1.1" evidence="1 9"/>
<dbReference type="InterPro" id="IPR002307">
    <property type="entry name" value="Tyr-tRNA-ligase"/>
</dbReference>
<keyword evidence="11" id="KW-1185">Reference proteome</keyword>
<dbReference type="PRINTS" id="PR01040">
    <property type="entry name" value="TRNASYNTHTYR"/>
</dbReference>
<dbReference type="GO" id="GO:0006437">
    <property type="term" value="P:tyrosyl-tRNA aminoacylation"/>
    <property type="evidence" value="ECO:0007669"/>
    <property type="project" value="InterPro"/>
</dbReference>
<dbReference type="InterPro" id="IPR036986">
    <property type="entry name" value="S4_RNA-bd_sf"/>
</dbReference>
<evidence type="ECO:0000256" key="5">
    <source>
        <dbReference type="ARBA" id="ARBA00022917"/>
    </source>
</evidence>
<dbReference type="VEuPathDB" id="FungiDB:BON22_3837"/>
<dbReference type="STRING" id="36022.A0A1V2L3L2"/>
<comment type="catalytic activity">
    <reaction evidence="8 9">
        <text>tRNA(Tyr) + L-tyrosine + ATP = L-tyrosyl-tRNA(Tyr) + AMP + diphosphate + H(+)</text>
        <dbReference type="Rhea" id="RHEA:10220"/>
        <dbReference type="Rhea" id="RHEA-COMP:9706"/>
        <dbReference type="Rhea" id="RHEA-COMP:9707"/>
        <dbReference type="ChEBI" id="CHEBI:15378"/>
        <dbReference type="ChEBI" id="CHEBI:30616"/>
        <dbReference type="ChEBI" id="CHEBI:33019"/>
        <dbReference type="ChEBI" id="CHEBI:58315"/>
        <dbReference type="ChEBI" id="CHEBI:78442"/>
        <dbReference type="ChEBI" id="CHEBI:78536"/>
        <dbReference type="ChEBI" id="CHEBI:456215"/>
        <dbReference type="EC" id="6.1.1.1"/>
    </reaction>
</comment>
<protein>
    <recommendedName>
        <fullName evidence="1 9">Tyrosine--tRNA ligase</fullName>
        <ecNumber evidence="1 9">6.1.1.1</ecNumber>
    </recommendedName>
    <alternativeName>
        <fullName evidence="7 9">Tyrosyl-tRNA synthetase</fullName>
    </alternativeName>
</protein>
<dbReference type="PANTHER" id="PTHR11766">
    <property type="entry name" value="TYROSYL-TRNA SYNTHETASE"/>
    <property type="match status" value="1"/>
</dbReference>
<evidence type="ECO:0000256" key="9">
    <source>
        <dbReference type="RuleBase" id="RU361234"/>
    </source>
</evidence>
<comment type="caution">
    <text evidence="10">The sequence shown here is derived from an EMBL/GenBank/DDBJ whole genome shotgun (WGS) entry which is preliminary data.</text>
</comment>
<dbReference type="Gene3D" id="1.10.240.10">
    <property type="entry name" value="Tyrosyl-Transfer RNA Synthetase"/>
    <property type="match status" value="1"/>
</dbReference>
<evidence type="ECO:0000256" key="4">
    <source>
        <dbReference type="ARBA" id="ARBA00022840"/>
    </source>
</evidence>
<keyword evidence="2 9" id="KW-0436">Ligase</keyword>
<evidence type="ECO:0000256" key="3">
    <source>
        <dbReference type="ARBA" id="ARBA00022741"/>
    </source>
</evidence>
<dbReference type="GO" id="GO:0005829">
    <property type="term" value="C:cytosol"/>
    <property type="evidence" value="ECO:0007669"/>
    <property type="project" value="TreeGrafter"/>
</dbReference>
<keyword evidence="6 9" id="KW-0030">Aminoacyl-tRNA synthetase</keyword>
<keyword evidence="4 9" id="KW-0067">ATP-binding</keyword>
<dbReference type="Gene3D" id="3.40.50.620">
    <property type="entry name" value="HUPs"/>
    <property type="match status" value="1"/>
</dbReference>
<evidence type="ECO:0000256" key="1">
    <source>
        <dbReference type="ARBA" id="ARBA00013160"/>
    </source>
</evidence>
<proteinExistence type="inferred from homology"/>
<dbReference type="AlphaFoldDB" id="A0A1V2L3L2"/>
<keyword evidence="3 9" id="KW-0547">Nucleotide-binding</keyword>
<organism evidence="10 11">
    <name type="scientific">Cyberlindnera fabianii</name>
    <name type="common">Yeast</name>
    <name type="synonym">Hansenula fabianii</name>
    <dbReference type="NCBI Taxonomy" id="36022"/>
    <lineage>
        <taxon>Eukaryota</taxon>
        <taxon>Fungi</taxon>
        <taxon>Dikarya</taxon>
        <taxon>Ascomycota</taxon>
        <taxon>Saccharomycotina</taxon>
        <taxon>Saccharomycetes</taxon>
        <taxon>Phaffomycetales</taxon>
        <taxon>Phaffomycetaceae</taxon>
        <taxon>Cyberlindnera</taxon>
    </lineage>
</organism>
<dbReference type="OMA" id="YMMAKDS"/>
<dbReference type="FunFam" id="1.10.240.10:FF:000001">
    <property type="entry name" value="Tyrosine--tRNA ligase"/>
    <property type="match status" value="1"/>
</dbReference>
<name>A0A1V2L3L2_CYBFA</name>
<reference evidence="11" key="1">
    <citation type="journal article" date="2017" name="Genome Announc.">
        <title>Genome sequences of Cyberlindnera fabianii 65, Pichia kudriavzevii 129, and Saccharomyces cerevisiae 131 isolated from fermented masau fruits in Zimbabwe.</title>
        <authorList>
            <person name="van Rijswijck I.M.H."/>
            <person name="Derks M.F.L."/>
            <person name="Abee T."/>
            <person name="de Ridder D."/>
            <person name="Smid E.J."/>
        </authorList>
    </citation>
    <scope>NUCLEOTIDE SEQUENCE [LARGE SCALE GENOMIC DNA]</scope>
    <source>
        <strain evidence="11">65</strain>
    </source>
</reference>